<dbReference type="AlphaFoldDB" id="A0AAN6TRR3"/>
<evidence type="ECO:0000313" key="3">
    <source>
        <dbReference type="Proteomes" id="UP001302602"/>
    </source>
</evidence>
<evidence type="ECO:0000256" key="1">
    <source>
        <dbReference type="SAM" id="MobiDB-lite"/>
    </source>
</evidence>
<dbReference type="RefSeq" id="XP_062643222.1">
    <property type="nucleotide sequence ID" value="XM_062797234.1"/>
</dbReference>
<dbReference type="GeneID" id="87834001"/>
<sequence>MLKVRGYLRQLQLAGASVAGNVYKYRKNLLVNPATQESVGDIFLDFPRMSTDLPLDVWCMPVLHFGPGRASLASICLALVPVLDDEDEQQMYKRVGLVKITNKKWDRNFFPAIGQRIISFSWSTPTKNCSKLSSPNPPSSRRFPFLASRSQSFYNGSNFLPTQAIARVAVKYAKNWVEEFKKAQAGPPGPPEPDTADPPAAEPPKVDPPIVAKPAGVPAVKRATVFVG</sequence>
<gene>
    <name evidence="2" type="ORF">N657DRAFT_693683</name>
</gene>
<reference evidence="2" key="1">
    <citation type="journal article" date="2023" name="Mol. Phylogenet. Evol.">
        <title>Genome-scale phylogeny and comparative genomics of the fungal order Sordariales.</title>
        <authorList>
            <person name="Hensen N."/>
            <person name="Bonometti L."/>
            <person name="Westerberg I."/>
            <person name="Brannstrom I.O."/>
            <person name="Guillou S."/>
            <person name="Cros-Aarteil S."/>
            <person name="Calhoun S."/>
            <person name="Haridas S."/>
            <person name="Kuo A."/>
            <person name="Mondo S."/>
            <person name="Pangilinan J."/>
            <person name="Riley R."/>
            <person name="LaButti K."/>
            <person name="Andreopoulos B."/>
            <person name="Lipzen A."/>
            <person name="Chen C."/>
            <person name="Yan M."/>
            <person name="Daum C."/>
            <person name="Ng V."/>
            <person name="Clum A."/>
            <person name="Steindorff A."/>
            <person name="Ohm R.A."/>
            <person name="Martin F."/>
            <person name="Silar P."/>
            <person name="Natvig D.O."/>
            <person name="Lalanne C."/>
            <person name="Gautier V."/>
            <person name="Ament-Velasquez S.L."/>
            <person name="Kruys A."/>
            <person name="Hutchinson M.I."/>
            <person name="Powell A.J."/>
            <person name="Barry K."/>
            <person name="Miller A.N."/>
            <person name="Grigoriev I.V."/>
            <person name="Debuchy R."/>
            <person name="Gladieux P."/>
            <person name="Hiltunen Thoren M."/>
            <person name="Johannesson H."/>
        </authorList>
    </citation>
    <scope>NUCLEOTIDE SEQUENCE</scope>
    <source>
        <strain evidence="2">CBS 731.68</strain>
    </source>
</reference>
<feature type="region of interest" description="Disordered" evidence="1">
    <location>
        <begin position="182"/>
        <end position="214"/>
    </location>
</feature>
<organism evidence="2 3">
    <name type="scientific">Parathielavia appendiculata</name>
    <dbReference type="NCBI Taxonomy" id="2587402"/>
    <lineage>
        <taxon>Eukaryota</taxon>
        <taxon>Fungi</taxon>
        <taxon>Dikarya</taxon>
        <taxon>Ascomycota</taxon>
        <taxon>Pezizomycotina</taxon>
        <taxon>Sordariomycetes</taxon>
        <taxon>Sordariomycetidae</taxon>
        <taxon>Sordariales</taxon>
        <taxon>Chaetomiaceae</taxon>
        <taxon>Parathielavia</taxon>
    </lineage>
</organism>
<protein>
    <submittedName>
        <fullName evidence="2">Uncharacterized protein</fullName>
    </submittedName>
</protein>
<dbReference type="EMBL" id="MU853248">
    <property type="protein sequence ID" value="KAK4119449.1"/>
    <property type="molecule type" value="Genomic_DNA"/>
</dbReference>
<accession>A0AAN6TRR3</accession>
<reference evidence="2" key="2">
    <citation type="submission" date="2023-05" db="EMBL/GenBank/DDBJ databases">
        <authorList>
            <consortium name="Lawrence Berkeley National Laboratory"/>
            <person name="Steindorff A."/>
            <person name="Hensen N."/>
            <person name="Bonometti L."/>
            <person name="Westerberg I."/>
            <person name="Brannstrom I.O."/>
            <person name="Guillou S."/>
            <person name="Cros-Aarteil S."/>
            <person name="Calhoun S."/>
            <person name="Haridas S."/>
            <person name="Kuo A."/>
            <person name="Mondo S."/>
            <person name="Pangilinan J."/>
            <person name="Riley R."/>
            <person name="Labutti K."/>
            <person name="Andreopoulos B."/>
            <person name="Lipzen A."/>
            <person name="Chen C."/>
            <person name="Yanf M."/>
            <person name="Daum C."/>
            <person name="Ng V."/>
            <person name="Clum A."/>
            <person name="Ohm R."/>
            <person name="Martin F."/>
            <person name="Silar P."/>
            <person name="Natvig D."/>
            <person name="Lalanne C."/>
            <person name="Gautier V."/>
            <person name="Ament-Velasquez S.L."/>
            <person name="Kruys A."/>
            <person name="Hutchinson M.I."/>
            <person name="Powell A.J."/>
            <person name="Barry K."/>
            <person name="Miller A.N."/>
            <person name="Grigoriev I.V."/>
            <person name="Debuchy R."/>
            <person name="Gladieux P."/>
            <person name="Thoren M.H."/>
            <person name="Johannesson H."/>
        </authorList>
    </citation>
    <scope>NUCLEOTIDE SEQUENCE</scope>
    <source>
        <strain evidence="2">CBS 731.68</strain>
    </source>
</reference>
<name>A0AAN6TRR3_9PEZI</name>
<comment type="caution">
    <text evidence="2">The sequence shown here is derived from an EMBL/GenBank/DDBJ whole genome shotgun (WGS) entry which is preliminary data.</text>
</comment>
<proteinExistence type="predicted"/>
<evidence type="ECO:0000313" key="2">
    <source>
        <dbReference type="EMBL" id="KAK4119449.1"/>
    </source>
</evidence>
<keyword evidence="3" id="KW-1185">Reference proteome</keyword>
<dbReference type="Proteomes" id="UP001302602">
    <property type="component" value="Unassembled WGS sequence"/>
</dbReference>